<gene>
    <name evidence="1" type="ORF">EVAR_99791_1</name>
</gene>
<dbReference type="AlphaFoldDB" id="A0A4C1ZFH4"/>
<proteinExistence type="predicted"/>
<keyword evidence="2" id="KW-1185">Reference proteome</keyword>
<name>A0A4C1ZFH4_EUMVA</name>
<accession>A0A4C1ZFH4</accession>
<sequence>MHTLFKRSIKYERRTEDSLLMNHRRRTLVRTRKRDRKIIYVERKGGIESAVSRTGVHPHCCRSTKPTMTRKKSRKTVQYTGGLMSKLSVVIVAWQRDRSPRRTSARWSRPAGRCPASVFVGRYADVLSTAAAYSSLILVDSTRAHVGMCFILRYNFPKRTPVGAAVGRLSVVSFLRRFSICDGTPKRPRHLKHKKCSK</sequence>
<evidence type="ECO:0000313" key="1">
    <source>
        <dbReference type="EMBL" id="GBP85669.1"/>
    </source>
</evidence>
<dbReference type="EMBL" id="BGZK01001752">
    <property type="protein sequence ID" value="GBP85669.1"/>
    <property type="molecule type" value="Genomic_DNA"/>
</dbReference>
<protein>
    <submittedName>
        <fullName evidence="1">Uncharacterized protein</fullName>
    </submittedName>
</protein>
<reference evidence="1 2" key="1">
    <citation type="journal article" date="2019" name="Commun. Biol.">
        <title>The bagworm genome reveals a unique fibroin gene that provides high tensile strength.</title>
        <authorList>
            <person name="Kono N."/>
            <person name="Nakamura H."/>
            <person name="Ohtoshi R."/>
            <person name="Tomita M."/>
            <person name="Numata K."/>
            <person name="Arakawa K."/>
        </authorList>
    </citation>
    <scope>NUCLEOTIDE SEQUENCE [LARGE SCALE GENOMIC DNA]</scope>
</reference>
<dbReference type="Proteomes" id="UP000299102">
    <property type="component" value="Unassembled WGS sequence"/>
</dbReference>
<comment type="caution">
    <text evidence="1">The sequence shown here is derived from an EMBL/GenBank/DDBJ whole genome shotgun (WGS) entry which is preliminary data.</text>
</comment>
<organism evidence="1 2">
    <name type="scientific">Eumeta variegata</name>
    <name type="common">Bagworm moth</name>
    <name type="synonym">Eumeta japonica</name>
    <dbReference type="NCBI Taxonomy" id="151549"/>
    <lineage>
        <taxon>Eukaryota</taxon>
        <taxon>Metazoa</taxon>
        <taxon>Ecdysozoa</taxon>
        <taxon>Arthropoda</taxon>
        <taxon>Hexapoda</taxon>
        <taxon>Insecta</taxon>
        <taxon>Pterygota</taxon>
        <taxon>Neoptera</taxon>
        <taxon>Endopterygota</taxon>
        <taxon>Lepidoptera</taxon>
        <taxon>Glossata</taxon>
        <taxon>Ditrysia</taxon>
        <taxon>Tineoidea</taxon>
        <taxon>Psychidae</taxon>
        <taxon>Oiketicinae</taxon>
        <taxon>Eumeta</taxon>
    </lineage>
</organism>
<evidence type="ECO:0000313" key="2">
    <source>
        <dbReference type="Proteomes" id="UP000299102"/>
    </source>
</evidence>